<evidence type="ECO:0000256" key="1">
    <source>
        <dbReference type="ARBA" id="ARBA00004613"/>
    </source>
</evidence>
<keyword evidence="4" id="KW-0732">Signal</keyword>
<comment type="similarity">
    <text evidence="2">Belongs to the cerato-platanin family.</text>
</comment>
<dbReference type="InterPro" id="IPR036908">
    <property type="entry name" value="RlpA-like_sf"/>
</dbReference>
<evidence type="ECO:0000256" key="4">
    <source>
        <dbReference type="SAM" id="SignalP"/>
    </source>
</evidence>
<dbReference type="STRING" id="743788.S8F6S0"/>
<keyword evidence="3" id="KW-0964">Secreted</keyword>
<dbReference type="CDD" id="cd22778">
    <property type="entry name" value="DPBB_CEPL-like"/>
    <property type="match status" value="1"/>
</dbReference>
<dbReference type="EMBL" id="KE504228">
    <property type="protein sequence ID" value="EPS94599.1"/>
    <property type="molecule type" value="Genomic_DNA"/>
</dbReference>
<evidence type="ECO:0008006" key="7">
    <source>
        <dbReference type="Google" id="ProtNLM"/>
    </source>
</evidence>
<comment type="subcellular location">
    <subcellularLocation>
        <location evidence="1">Secreted</location>
    </subcellularLocation>
</comment>
<dbReference type="Pfam" id="PF07249">
    <property type="entry name" value="Cerato-platanin"/>
    <property type="match status" value="1"/>
</dbReference>
<keyword evidence="6" id="KW-1185">Reference proteome</keyword>
<proteinExistence type="inferred from homology"/>
<dbReference type="OrthoDB" id="2795137at2759"/>
<dbReference type="HOGENOM" id="CLU_1845145_0_0_1"/>
<gene>
    <name evidence="5" type="ORF">FOMPIDRAFT_1134049</name>
</gene>
<sequence length="139" mass="14493">MLNTTRTFFANALAMAVLPLAASQTLYSVSYSASYDVASSSVNNVTCGSQLASEGYATYGDIPMFPSLGGSANINDSSSALCGQCVVFEFAGNFAGVKMINAVAGSDFLVSEEAMNALTNNVTIYPHVNARIVEGPYDC</sequence>
<feature type="chain" id="PRO_5004563473" description="Cerato-platanin" evidence="4">
    <location>
        <begin position="24"/>
        <end position="139"/>
    </location>
</feature>
<dbReference type="Proteomes" id="UP000015241">
    <property type="component" value="Unassembled WGS sequence"/>
</dbReference>
<dbReference type="AlphaFoldDB" id="S8F6S0"/>
<dbReference type="Gene3D" id="2.40.40.10">
    <property type="entry name" value="RlpA-like domain"/>
    <property type="match status" value="1"/>
</dbReference>
<organism evidence="5 6">
    <name type="scientific">Fomitopsis schrenkii</name>
    <name type="common">Brown rot fungus</name>
    <dbReference type="NCBI Taxonomy" id="2126942"/>
    <lineage>
        <taxon>Eukaryota</taxon>
        <taxon>Fungi</taxon>
        <taxon>Dikarya</taxon>
        <taxon>Basidiomycota</taxon>
        <taxon>Agaricomycotina</taxon>
        <taxon>Agaricomycetes</taxon>
        <taxon>Polyporales</taxon>
        <taxon>Fomitopsis</taxon>
    </lineage>
</organism>
<accession>S8F6S0</accession>
<name>S8F6S0_FOMSC</name>
<dbReference type="InParanoid" id="S8F6S0"/>
<evidence type="ECO:0000313" key="5">
    <source>
        <dbReference type="EMBL" id="EPS94599.1"/>
    </source>
</evidence>
<reference evidence="5 6" key="1">
    <citation type="journal article" date="2012" name="Science">
        <title>The Paleozoic origin of enzymatic lignin decomposition reconstructed from 31 fungal genomes.</title>
        <authorList>
            <person name="Floudas D."/>
            <person name="Binder M."/>
            <person name="Riley R."/>
            <person name="Barry K."/>
            <person name="Blanchette R.A."/>
            <person name="Henrissat B."/>
            <person name="Martinez A.T."/>
            <person name="Otillar R."/>
            <person name="Spatafora J.W."/>
            <person name="Yadav J.S."/>
            <person name="Aerts A."/>
            <person name="Benoit I."/>
            <person name="Boyd A."/>
            <person name="Carlson A."/>
            <person name="Copeland A."/>
            <person name="Coutinho P.M."/>
            <person name="de Vries R.P."/>
            <person name="Ferreira P."/>
            <person name="Findley K."/>
            <person name="Foster B."/>
            <person name="Gaskell J."/>
            <person name="Glotzer D."/>
            <person name="Gorecki P."/>
            <person name="Heitman J."/>
            <person name="Hesse C."/>
            <person name="Hori C."/>
            <person name="Igarashi K."/>
            <person name="Jurgens J.A."/>
            <person name="Kallen N."/>
            <person name="Kersten P."/>
            <person name="Kohler A."/>
            <person name="Kuees U."/>
            <person name="Kumar T.K.A."/>
            <person name="Kuo A."/>
            <person name="LaButti K."/>
            <person name="Larrondo L.F."/>
            <person name="Lindquist E."/>
            <person name="Ling A."/>
            <person name="Lombard V."/>
            <person name="Lucas S."/>
            <person name="Lundell T."/>
            <person name="Martin R."/>
            <person name="McLaughlin D.J."/>
            <person name="Morgenstern I."/>
            <person name="Morin E."/>
            <person name="Murat C."/>
            <person name="Nagy L.G."/>
            <person name="Nolan M."/>
            <person name="Ohm R.A."/>
            <person name="Patyshakuliyeva A."/>
            <person name="Rokas A."/>
            <person name="Ruiz-Duenas F.J."/>
            <person name="Sabat G."/>
            <person name="Salamov A."/>
            <person name="Samejima M."/>
            <person name="Schmutz J."/>
            <person name="Slot J.C."/>
            <person name="St John F."/>
            <person name="Stenlid J."/>
            <person name="Sun H."/>
            <person name="Sun S."/>
            <person name="Syed K."/>
            <person name="Tsang A."/>
            <person name="Wiebenga A."/>
            <person name="Young D."/>
            <person name="Pisabarro A."/>
            <person name="Eastwood D.C."/>
            <person name="Martin F."/>
            <person name="Cullen D."/>
            <person name="Grigoriev I.V."/>
            <person name="Hibbett D.S."/>
        </authorList>
    </citation>
    <scope>NUCLEOTIDE SEQUENCE</scope>
    <source>
        <strain evidence="6">FP-58527</strain>
    </source>
</reference>
<evidence type="ECO:0000256" key="2">
    <source>
        <dbReference type="ARBA" id="ARBA00010421"/>
    </source>
</evidence>
<feature type="signal peptide" evidence="4">
    <location>
        <begin position="1"/>
        <end position="23"/>
    </location>
</feature>
<protein>
    <recommendedName>
        <fullName evidence="7">Cerato-platanin</fullName>
    </recommendedName>
</protein>
<dbReference type="InterPro" id="IPR010829">
    <property type="entry name" value="Cerato-platanin"/>
</dbReference>
<evidence type="ECO:0000256" key="3">
    <source>
        <dbReference type="ARBA" id="ARBA00022525"/>
    </source>
</evidence>
<evidence type="ECO:0000313" key="6">
    <source>
        <dbReference type="Proteomes" id="UP000015241"/>
    </source>
</evidence>
<dbReference type="GO" id="GO:0005576">
    <property type="term" value="C:extracellular region"/>
    <property type="evidence" value="ECO:0007669"/>
    <property type="project" value="UniProtKB-SubCell"/>
</dbReference>